<comment type="caution">
    <text evidence="2">The sequence shown here is derived from an EMBL/GenBank/DDBJ whole genome shotgun (WGS) entry which is preliminary data.</text>
</comment>
<reference evidence="2" key="1">
    <citation type="journal article" date="2015" name="Nature">
        <title>Complex archaea that bridge the gap between prokaryotes and eukaryotes.</title>
        <authorList>
            <person name="Spang A."/>
            <person name="Saw J.H."/>
            <person name="Jorgensen S.L."/>
            <person name="Zaremba-Niedzwiedzka K."/>
            <person name="Martijn J."/>
            <person name="Lind A.E."/>
            <person name="van Eijk R."/>
            <person name="Schleper C."/>
            <person name="Guy L."/>
            <person name="Ettema T.J."/>
        </authorList>
    </citation>
    <scope>NUCLEOTIDE SEQUENCE</scope>
</reference>
<proteinExistence type="predicted"/>
<evidence type="ECO:0000313" key="2">
    <source>
        <dbReference type="EMBL" id="KKL91623.1"/>
    </source>
</evidence>
<dbReference type="Pfam" id="PF18834">
    <property type="entry name" value="LPD22"/>
    <property type="match status" value="1"/>
</dbReference>
<name>A0A0F9FZ75_9ZZZZ</name>
<dbReference type="AlphaFoldDB" id="A0A0F9FZ75"/>
<accession>A0A0F9FZ75</accession>
<feature type="domain" description="Large polyvalent protein associated" evidence="1">
    <location>
        <begin position="29"/>
        <end position="112"/>
    </location>
</feature>
<dbReference type="InterPro" id="IPR040738">
    <property type="entry name" value="LPD22"/>
</dbReference>
<evidence type="ECO:0000259" key="1">
    <source>
        <dbReference type="Pfam" id="PF18834"/>
    </source>
</evidence>
<gene>
    <name evidence="2" type="ORF">LCGC14_1892850</name>
</gene>
<sequence>MSIQEDLLALNEQPDSVARLDFASRNPLDPGKSARILNMQMKTGLPQELIENNLDLVEQESARVDFDPDKFLKESPITADWVAEHPNHWALVKDEWESMGRAEWLWKAFGAAKAEGWDEVELNRIWNRRKEGRATDVDIARGEELEKRIGGHDFGGQEWVGGFITDMAKQLPQMFSGMKLGAEMGMVSASGGALMGGVVGGPPGAVAGFGTVGLAGFASGIALHAYEQESGADYRQLIQEGVDPDIARVSSSVSGAINALLEATGTMAITSQIPGVRQLRGALVRDSMKSLLKNPTFLRTMGQFAKGTAIGTGGEVVTEITQEAVSMLVSEVAKNADPQSFAPLTREQFTDSLKEIAAVTFRATLIPGAAGPTVQAGINVNRVRRAKTNRRIFEALGEEDGEQTALNKLSAKKREWVERIRERGLVKAVNIPVDRFDEYFQSVDIDPAEMAEELTGSPDAYTEAKAAGTDLEIKNEDFAEKLLNSEHYEGLIDDLRLHPDDMTAREAQEWVETGDELVKSLTEELDSEEETQQGDQAVFDDVLGQLLNAGVERGAAEQNATLMSAVFTTLGERTGTDAQELYQRYGLTIQRQLPEILRNLEDIDVNLDPLIDRLRTGDIPSDREIHGESLIDFVKARGGLQDQGGELEARDVRKSVRGFVTPEGMTIDEAAELAAEAGYITEHDVDQFMDALDRELGGEFVGSGDTTNAELLELRSSLDELAGFLVEQNIDLNEADNAAVKALLFPEGDTFFQSPLGFTSGLLTA</sequence>
<organism evidence="2">
    <name type="scientific">marine sediment metagenome</name>
    <dbReference type="NCBI Taxonomy" id="412755"/>
    <lineage>
        <taxon>unclassified sequences</taxon>
        <taxon>metagenomes</taxon>
        <taxon>ecological metagenomes</taxon>
    </lineage>
</organism>
<feature type="non-terminal residue" evidence="2">
    <location>
        <position position="765"/>
    </location>
</feature>
<protein>
    <recommendedName>
        <fullName evidence="1">Large polyvalent protein associated domain-containing protein</fullName>
    </recommendedName>
</protein>
<dbReference type="EMBL" id="LAZR01019684">
    <property type="protein sequence ID" value="KKL91623.1"/>
    <property type="molecule type" value="Genomic_DNA"/>
</dbReference>